<evidence type="ECO:0000313" key="2">
    <source>
        <dbReference type="Proteomes" id="UP000334340"/>
    </source>
</evidence>
<proteinExistence type="predicted"/>
<gene>
    <name evidence="1" type="ORF">MELA_02347</name>
</gene>
<dbReference type="Proteomes" id="UP000334340">
    <property type="component" value="Unassembled WGS sequence"/>
</dbReference>
<evidence type="ECO:0008006" key="3">
    <source>
        <dbReference type="Google" id="ProtNLM"/>
    </source>
</evidence>
<protein>
    <recommendedName>
        <fullName evidence="3">DUF2191 domain-containing protein</fullName>
    </recommendedName>
</protein>
<evidence type="ECO:0000313" key="1">
    <source>
        <dbReference type="EMBL" id="VUZ85953.1"/>
    </source>
</evidence>
<sequence length="86" mass="9695">MKTTIELSDDLYRQAKAEAALRGRKLRELVEEGLRLVIQSPRNRATRPTLRELMKNACGVVDSGLPDLASNPKHLAGFGRHARRHH</sequence>
<organism evidence="1 2">
    <name type="scientific">Candidatus Methylomirabilis lanthanidiphila</name>
    <dbReference type="NCBI Taxonomy" id="2211376"/>
    <lineage>
        <taxon>Bacteria</taxon>
        <taxon>Candidatus Methylomirabilota</taxon>
        <taxon>Candidatus Methylomirabilia</taxon>
        <taxon>Candidatus Methylomirabilales</taxon>
        <taxon>Candidatus Methylomirabilaceae</taxon>
        <taxon>Candidatus Methylomirabilis</taxon>
    </lineage>
</organism>
<name>A0A564ZLA0_9BACT</name>
<reference evidence="1 2" key="1">
    <citation type="submission" date="2019-07" db="EMBL/GenBank/DDBJ databases">
        <authorList>
            <person name="Cremers G."/>
        </authorList>
    </citation>
    <scope>NUCLEOTIDE SEQUENCE [LARGE SCALE GENOMIC DNA]</scope>
</reference>
<dbReference type="EMBL" id="CABIKM010000038">
    <property type="protein sequence ID" value="VUZ85953.1"/>
    <property type="molecule type" value="Genomic_DNA"/>
</dbReference>
<keyword evidence="2" id="KW-1185">Reference proteome</keyword>
<accession>A0A564ZLA0</accession>
<dbReference type="AlphaFoldDB" id="A0A564ZLA0"/>